<dbReference type="InterPro" id="IPR002711">
    <property type="entry name" value="HNH"/>
</dbReference>
<dbReference type="Proteomes" id="UP000579647">
    <property type="component" value="Unassembled WGS sequence"/>
</dbReference>
<dbReference type="SMART" id="SM00507">
    <property type="entry name" value="HNHc"/>
    <property type="match status" value="1"/>
</dbReference>
<keyword evidence="3" id="KW-0540">Nuclease</keyword>
<evidence type="ECO:0000313" key="3">
    <source>
        <dbReference type="EMBL" id="MBB5491358.1"/>
    </source>
</evidence>
<feature type="transmembrane region" description="Helical" evidence="1">
    <location>
        <begin position="6"/>
        <end position="29"/>
    </location>
</feature>
<keyword evidence="4" id="KW-1185">Reference proteome</keyword>
<sequence>MAPSPDSLIVIAAIILVFVPLAVIARAIGQRRRWRDPHRLFTWEQKKILLTRARWRCEHKHPLWLRCRATTGLQADHIVPWSRGGATAIANGAALCQRHNARKSNRMPSPLYRWRLRQRRRKYS</sequence>
<dbReference type="GO" id="GO:0004519">
    <property type="term" value="F:endonuclease activity"/>
    <property type="evidence" value="ECO:0007669"/>
    <property type="project" value="UniProtKB-KW"/>
</dbReference>
<dbReference type="InterPro" id="IPR003615">
    <property type="entry name" value="HNH_nuc"/>
</dbReference>
<dbReference type="Pfam" id="PF01844">
    <property type="entry name" value="HNH"/>
    <property type="match status" value="1"/>
</dbReference>
<reference evidence="3 4" key="1">
    <citation type="submission" date="2020-08" db="EMBL/GenBank/DDBJ databases">
        <title>Sequencing the genomes of 1000 actinobacteria strains.</title>
        <authorList>
            <person name="Klenk H.-P."/>
        </authorList>
    </citation>
    <scope>NUCLEOTIDE SEQUENCE [LARGE SCALE GENOMIC DNA]</scope>
    <source>
        <strain evidence="3 4">DSM 44598</strain>
    </source>
</reference>
<dbReference type="RefSeq" id="WP_184365062.1">
    <property type="nucleotide sequence ID" value="NZ_BAAAKM010000133.1"/>
</dbReference>
<dbReference type="Gene3D" id="1.10.30.50">
    <property type="match status" value="1"/>
</dbReference>
<accession>A0A840WML6</accession>
<name>A0A840WML6_9ACTN</name>
<organism evidence="3 4">
    <name type="scientific">Nocardiopsis metallicus</name>
    <dbReference type="NCBI Taxonomy" id="179819"/>
    <lineage>
        <taxon>Bacteria</taxon>
        <taxon>Bacillati</taxon>
        <taxon>Actinomycetota</taxon>
        <taxon>Actinomycetes</taxon>
        <taxon>Streptosporangiales</taxon>
        <taxon>Nocardiopsidaceae</taxon>
        <taxon>Nocardiopsis</taxon>
    </lineage>
</organism>
<keyword evidence="1" id="KW-0472">Membrane</keyword>
<keyword evidence="1" id="KW-1133">Transmembrane helix</keyword>
<proteinExistence type="predicted"/>
<dbReference type="AlphaFoldDB" id="A0A840WML6"/>
<dbReference type="EMBL" id="JACHDO010000001">
    <property type="protein sequence ID" value="MBB5491358.1"/>
    <property type="molecule type" value="Genomic_DNA"/>
</dbReference>
<dbReference type="GO" id="GO:0008270">
    <property type="term" value="F:zinc ion binding"/>
    <property type="evidence" value="ECO:0007669"/>
    <property type="project" value="InterPro"/>
</dbReference>
<evidence type="ECO:0000313" key="4">
    <source>
        <dbReference type="Proteomes" id="UP000579647"/>
    </source>
</evidence>
<feature type="domain" description="HNH nuclease" evidence="2">
    <location>
        <begin position="44"/>
        <end position="101"/>
    </location>
</feature>
<keyword evidence="3" id="KW-0378">Hydrolase</keyword>
<evidence type="ECO:0000256" key="1">
    <source>
        <dbReference type="SAM" id="Phobius"/>
    </source>
</evidence>
<keyword evidence="3" id="KW-0255">Endonuclease</keyword>
<dbReference type="GO" id="GO:0003676">
    <property type="term" value="F:nucleic acid binding"/>
    <property type="evidence" value="ECO:0007669"/>
    <property type="project" value="InterPro"/>
</dbReference>
<gene>
    <name evidence="3" type="ORF">HNR07_002495</name>
</gene>
<protein>
    <submittedName>
        <fullName evidence="3">5-methylcytosine-specific restriction endonuclease McrA</fullName>
    </submittedName>
</protein>
<comment type="caution">
    <text evidence="3">The sequence shown here is derived from an EMBL/GenBank/DDBJ whole genome shotgun (WGS) entry which is preliminary data.</text>
</comment>
<evidence type="ECO:0000259" key="2">
    <source>
        <dbReference type="SMART" id="SM00507"/>
    </source>
</evidence>
<dbReference type="CDD" id="cd00085">
    <property type="entry name" value="HNHc"/>
    <property type="match status" value="1"/>
</dbReference>
<keyword evidence="1" id="KW-0812">Transmembrane</keyword>